<gene>
    <name evidence="1" type="ORF">NC797_16905</name>
</gene>
<dbReference type="EMBL" id="JAMQKB010000032">
    <property type="protein sequence ID" value="MDC3426178.1"/>
    <property type="molecule type" value="Genomic_DNA"/>
</dbReference>
<organism evidence="1 2">
    <name type="scientific">Terrihalobacillus insolitus</name>
    <dbReference type="NCBI Taxonomy" id="2950438"/>
    <lineage>
        <taxon>Bacteria</taxon>
        <taxon>Bacillati</taxon>
        <taxon>Bacillota</taxon>
        <taxon>Bacilli</taxon>
        <taxon>Bacillales</taxon>
        <taxon>Bacillaceae</taxon>
        <taxon>Terrihalobacillus</taxon>
    </lineage>
</organism>
<dbReference type="RefSeq" id="WP_272438002.1">
    <property type="nucleotide sequence ID" value="NZ_JAMQKB010000032.1"/>
</dbReference>
<dbReference type="Proteomes" id="UP001145050">
    <property type="component" value="Unassembled WGS sequence"/>
</dbReference>
<reference evidence="1" key="1">
    <citation type="submission" date="2022-06" db="EMBL/GenBank/DDBJ databases">
        <title>Aquibacillus sp. a new bacterium isolated from soil saline samples.</title>
        <authorList>
            <person name="Galisteo C."/>
            <person name="De La Haba R."/>
            <person name="Sanchez-Porro C."/>
            <person name="Ventosa A."/>
        </authorList>
    </citation>
    <scope>NUCLEOTIDE SEQUENCE</scope>
    <source>
        <strain evidence="1">3ASR75-11</strain>
    </source>
</reference>
<name>A0A9X3WWP3_9BACI</name>
<sequence>MGIRKSAKAVIVQEDKLLAIKNPQTVRKYIIDYIEGKELPVYLGDESPLRRR</sequence>
<keyword evidence="2" id="KW-1185">Reference proteome</keyword>
<accession>A0A9X3WWP3</accession>
<comment type="caution">
    <text evidence="1">The sequence shown here is derived from an EMBL/GenBank/DDBJ whole genome shotgun (WGS) entry which is preliminary data.</text>
</comment>
<proteinExistence type="predicted"/>
<evidence type="ECO:0000313" key="1">
    <source>
        <dbReference type="EMBL" id="MDC3426178.1"/>
    </source>
</evidence>
<dbReference type="AlphaFoldDB" id="A0A9X3WWP3"/>
<protein>
    <submittedName>
        <fullName evidence="1">Uncharacterized protein</fullName>
    </submittedName>
</protein>
<evidence type="ECO:0000313" key="2">
    <source>
        <dbReference type="Proteomes" id="UP001145050"/>
    </source>
</evidence>